<reference evidence="3" key="2">
    <citation type="submission" date="2015-01" db="EMBL/GenBank/DDBJ databases">
        <title>Evolutionary Origins and Diversification of the Mycorrhizal Mutualists.</title>
        <authorList>
            <consortium name="DOE Joint Genome Institute"/>
            <consortium name="Mycorrhizal Genomics Consortium"/>
            <person name="Kohler A."/>
            <person name="Kuo A."/>
            <person name="Nagy L.G."/>
            <person name="Floudas D."/>
            <person name="Copeland A."/>
            <person name="Barry K.W."/>
            <person name="Cichocki N."/>
            <person name="Veneault-Fourrey C."/>
            <person name="LaButti K."/>
            <person name="Lindquist E.A."/>
            <person name="Lipzen A."/>
            <person name="Lundell T."/>
            <person name="Morin E."/>
            <person name="Murat C."/>
            <person name="Riley R."/>
            <person name="Ohm R."/>
            <person name="Sun H."/>
            <person name="Tunlid A."/>
            <person name="Henrissat B."/>
            <person name="Grigoriev I.V."/>
            <person name="Hibbett D.S."/>
            <person name="Martin F."/>
        </authorList>
    </citation>
    <scope>NUCLEOTIDE SEQUENCE [LARGE SCALE GENOMIC DNA]</scope>
    <source>
        <strain evidence="3">MUT 4182</strain>
    </source>
</reference>
<proteinExistence type="predicted"/>
<dbReference type="Proteomes" id="UP000054248">
    <property type="component" value="Unassembled WGS sequence"/>
</dbReference>
<protein>
    <submittedName>
        <fullName evidence="2">Uncharacterized protein</fullName>
    </submittedName>
</protein>
<dbReference type="HOGENOM" id="CLU_2924414_0_0_1"/>
<evidence type="ECO:0000313" key="2">
    <source>
        <dbReference type="EMBL" id="KIO20145.1"/>
    </source>
</evidence>
<dbReference type="EMBL" id="KN823185">
    <property type="protein sequence ID" value="KIO20145.1"/>
    <property type="molecule type" value="Genomic_DNA"/>
</dbReference>
<reference evidence="2 3" key="1">
    <citation type="submission" date="2014-04" db="EMBL/GenBank/DDBJ databases">
        <authorList>
            <consortium name="DOE Joint Genome Institute"/>
            <person name="Kuo A."/>
            <person name="Girlanda M."/>
            <person name="Perotto S."/>
            <person name="Kohler A."/>
            <person name="Nagy L.G."/>
            <person name="Floudas D."/>
            <person name="Copeland A."/>
            <person name="Barry K.W."/>
            <person name="Cichocki N."/>
            <person name="Veneault-Fourrey C."/>
            <person name="LaButti K."/>
            <person name="Lindquist E.A."/>
            <person name="Lipzen A."/>
            <person name="Lundell T."/>
            <person name="Morin E."/>
            <person name="Murat C."/>
            <person name="Sun H."/>
            <person name="Tunlid A."/>
            <person name="Henrissat B."/>
            <person name="Grigoriev I.V."/>
            <person name="Hibbett D.S."/>
            <person name="Martin F."/>
            <person name="Nordberg H.P."/>
            <person name="Cantor M.N."/>
            <person name="Hua S.X."/>
        </authorList>
    </citation>
    <scope>NUCLEOTIDE SEQUENCE [LARGE SCALE GENOMIC DNA]</scope>
    <source>
        <strain evidence="2 3">MUT 4182</strain>
    </source>
</reference>
<evidence type="ECO:0000313" key="3">
    <source>
        <dbReference type="Proteomes" id="UP000054248"/>
    </source>
</evidence>
<gene>
    <name evidence="2" type="ORF">M407DRAFT_140275</name>
</gene>
<dbReference type="AlphaFoldDB" id="A0A0C3PY66"/>
<evidence type="ECO:0000256" key="1">
    <source>
        <dbReference type="SAM" id="MobiDB-lite"/>
    </source>
</evidence>
<feature type="region of interest" description="Disordered" evidence="1">
    <location>
        <begin position="1"/>
        <end position="23"/>
    </location>
</feature>
<keyword evidence="3" id="KW-1185">Reference proteome</keyword>
<feature type="compositionally biased region" description="Basic and acidic residues" evidence="1">
    <location>
        <begin position="1"/>
        <end position="16"/>
    </location>
</feature>
<accession>A0A0C3PY66</accession>
<organism evidence="2 3">
    <name type="scientific">Tulasnella calospora MUT 4182</name>
    <dbReference type="NCBI Taxonomy" id="1051891"/>
    <lineage>
        <taxon>Eukaryota</taxon>
        <taxon>Fungi</taxon>
        <taxon>Dikarya</taxon>
        <taxon>Basidiomycota</taxon>
        <taxon>Agaricomycotina</taxon>
        <taxon>Agaricomycetes</taxon>
        <taxon>Cantharellales</taxon>
        <taxon>Tulasnellaceae</taxon>
        <taxon>Tulasnella</taxon>
    </lineage>
</organism>
<name>A0A0C3PY66_9AGAM</name>
<sequence length="61" mass="7287">MRRRELQVTKKSERLPPEILGKSPPVLKSGYHRKIKKRGINWYNDKSHNAFPWREGCLLEN</sequence>